<dbReference type="GO" id="GO:0030313">
    <property type="term" value="C:cell envelope"/>
    <property type="evidence" value="ECO:0007669"/>
    <property type="project" value="UniProtKB-SubCell"/>
</dbReference>
<evidence type="ECO:0000256" key="2">
    <source>
        <dbReference type="ARBA" id="ARBA00010333"/>
    </source>
</evidence>
<dbReference type="PROSITE" id="PS51257">
    <property type="entry name" value="PROKAR_LIPOPROTEIN"/>
    <property type="match status" value="1"/>
</dbReference>
<protein>
    <submittedName>
        <fullName evidence="7">Polar amino acid transport system substrate-binding protein</fullName>
    </submittedName>
</protein>
<feature type="chain" id="PRO_5038792921" evidence="5">
    <location>
        <begin position="20"/>
        <end position="272"/>
    </location>
</feature>
<evidence type="ECO:0000259" key="6">
    <source>
        <dbReference type="SMART" id="SM00062"/>
    </source>
</evidence>
<keyword evidence="8" id="KW-1185">Reference proteome</keyword>
<dbReference type="SUPFAM" id="SSF53850">
    <property type="entry name" value="Periplasmic binding protein-like II"/>
    <property type="match status" value="1"/>
</dbReference>
<evidence type="ECO:0000313" key="7">
    <source>
        <dbReference type="EMBL" id="SHE54204.1"/>
    </source>
</evidence>
<dbReference type="Gene3D" id="3.40.190.10">
    <property type="entry name" value="Periplasmic binding protein-like II"/>
    <property type="match status" value="2"/>
</dbReference>
<dbReference type="OrthoDB" id="9775197at2"/>
<name>A0A1M4UBZ6_9FIRM</name>
<sequence length="272" mass="30149">MKRILAICMMLALAVGMLAGCGGEQKAAAPEKKDGGKKIILGLDDNFPPMGFVDSNNKIVGFDIDLATEAAKRIGGQVEFKPIDWASKEAELKSGRVDMLWNGLDITPKRKENILFSDPYMNNRFIIFRAAGKNQDIKDEATLAGKVVATQSGGGTIEDYLDGKPEVTGKFKEFKKYADYMSAFMDLENGRIDAVVCDEIIGRYYMQKHPNKLEAIDVTVGPSAQFGVGFRKDDKELRDKVQKALDEMRKDGTMAKISEKWFGADITKIDKK</sequence>
<evidence type="ECO:0000256" key="4">
    <source>
        <dbReference type="RuleBase" id="RU003744"/>
    </source>
</evidence>
<evidence type="ECO:0000313" key="8">
    <source>
        <dbReference type="Proteomes" id="UP000184404"/>
    </source>
</evidence>
<dbReference type="SMART" id="SM00062">
    <property type="entry name" value="PBPb"/>
    <property type="match status" value="1"/>
</dbReference>
<evidence type="ECO:0000256" key="5">
    <source>
        <dbReference type="SAM" id="SignalP"/>
    </source>
</evidence>
<dbReference type="CDD" id="cd00996">
    <property type="entry name" value="PBP2_AatB_like"/>
    <property type="match status" value="1"/>
</dbReference>
<gene>
    <name evidence="7" type="ORF">SAMN02745190_00600</name>
</gene>
<keyword evidence="3 5" id="KW-0732">Signal</keyword>
<comment type="similarity">
    <text evidence="2 4">Belongs to the bacterial solute-binding protein 3 family.</text>
</comment>
<organism evidence="7 8">
    <name type="scientific">Schwartzia succinivorans DSM 10502</name>
    <dbReference type="NCBI Taxonomy" id="1123243"/>
    <lineage>
        <taxon>Bacteria</taxon>
        <taxon>Bacillati</taxon>
        <taxon>Bacillota</taxon>
        <taxon>Negativicutes</taxon>
        <taxon>Selenomonadales</taxon>
        <taxon>Selenomonadaceae</taxon>
        <taxon>Schwartzia</taxon>
    </lineage>
</organism>
<evidence type="ECO:0000256" key="3">
    <source>
        <dbReference type="ARBA" id="ARBA00022729"/>
    </source>
</evidence>
<dbReference type="PROSITE" id="PS01039">
    <property type="entry name" value="SBP_BACTERIAL_3"/>
    <property type="match status" value="1"/>
</dbReference>
<accession>A0A1M4UBZ6</accession>
<dbReference type="InterPro" id="IPR001638">
    <property type="entry name" value="Solute-binding_3/MltF_N"/>
</dbReference>
<reference evidence="7 8" key="1">
    <citation type="submission" date="2016-11" db="EMBL/GenBank/DDBJ databases">
        <authorList>
            <person name="Jaros S."/>
            <person name="Januszkiewicz K."/>
            <person name="Wedrychowicz H."/>
        </authorList>
    </citation>
    <scope>NUCLEOTIDE SEQUENCE [LARGE SCALE GENOMIC DNA]</scope>
    <source>
        <strain evidence="7 8">DSM 10502</strain>
    </source>
</reference>
<dbReference type="Proteomes" id="UP000184404">
    <property type="component" value="Unassembled WGS sequence"/>
</dbReference>
<comment type="subcellular location">
    <subcellularLocation>
        <location evidence="1">Cell envelope</location>
    </subcellularLocation>
</comment>
<dbReference type="InterPro" id="IPR018313">
    <property type="entry name" value="SBP_3_CS"/>
</dbReference>
<feature type="signal peptide" evidence="5">
    <location>
        <begin position="1"/>
        <end position="19"/>
    </location>
</feature>
<proteinExistence type="inferred from homology"/>
<dbReference type="RefSeq" id="WP_072934728.1">
    <property type="nucleotide sequence ID" value="NZ_FQUG01000003.1"/>
</dbReference>
<dbReference type="Pfam" id="PF00497">
    <property type="entry name" value="SBP_bac_3"/>
    <property type="match status" value="1"/>
</dbReference>
<evidence type="ECO:0000256" key="1">
    <source>
        <dbReference type="ARBA" id="ARBA00004196"/>
    </source>
</evidence>
<dbReference type="EMBL" id="FQUG01000003">
    <property type="protein sequence ID" value="SHE54204.1"/>
    <property type="molecule type" value="Genomic_DNA"/>
</dbReference>
<dbReference type="PANTHER" id="PTHR35936">
    <property type="entry name" value="MEMBRANE-BOUND LYTIC MUREIN TRANSGLYCOSYLASE F"/>
    <property type="match status" value="1"/>
</dbReference>
<dbReference type="PANTHER" id="PTHR35936:SF34">
    <property type="entry name" value="ABC TRANSPORTER EXTRACELLULAR-BINDING PROTEIN YCKB-RELATED"/>
    <property type="match status" value="1"/>
</dbReference>
<feature type="domain" description="Solute-binding protein family 3/N-terminal" evidence="6">
    <location>
        <begin position="38"/>
        <end position="265"/>
    </location>
</feature>
<dbReference type="AlphaFoldDB" id="A0A1M4UBZ6"/>
<dbReference type="STRING" id="1123243.SAMN02745190_00600"/>